<keyword evidence="8" id="KW-1185">Reference proteome</keyword>
<feature type="chain" id="PRO_5017290724" description="Immunoglobulin-like beta-sandwich domain-containing protein" evidence="5">
    <location>
        <begin position="40"/>
        <end position="244"/>
    </location>
</feature>
<evidence type="ECO:0000256" key="5">
    <source>
        <dbReference type="SAM" id="SignalP"/>
    </source>
</evidence>
<dbReference type="PANTHER" id="PTHR24100">
    <property type="entry name" value="BUTYROPHILIN"/>
    <property type="match status" value="1"/>
</dbReference>
<sequence>MYLVSKLSSVCPTVSCVADMATRLCLLLALCIVLSGCEAAGQFRPMKPVKMELILSNPAGNGIVTAVRLTRDDLKPRYVLLYRDEQIDEEQQHPQYKNRTKLQSLISTDGEINLTLDSVTEKDSGKYECRVRTEIKSNTRRKRAALESTFIHLRVDPGESLSLDQNQQLLVLDLRSDDDDLQWDQTNSWFCSAGRGRIGLVAGLVVVALAVLAVSIWKMSIWKKMKTPSPPPLHRDKAVEPLQV</sequence>
<dbReference type="InterPro" id="IPR036179">
    <property type="entry name" value="Ig-like_dom_sf"/>
</dbReference>
<feature type="signal peptide" evidence="5">
    <location>
        <begin position="1"/>
        <end position="39"/>
    </location>
</feature>
<dbReference type="GO" id="GO:0009897">
    <property type="term" value="C:external side of plasma membrane"/>
    <property type="evidence" value="ECO:0007669"/>
    <property type="project" value="TreeGrafter"/>
</dbReference>
<evidence type="ECO:0000256" key="1">
    <source>
        <dbReference type="ARBA" id="ARBA00004370"/>
    </source>
</evidence>
<dbReference type="GO" id="GO:0001817">
    <property type="term" value="P:regulation of cytokine production"/>
    <property type="evidence" value="ECO:0007669"/>
    <property type="project" value="TreeGrafter"/>
</dbReference>
<feature type="domain" description="Immunoglobulin-like beta-sandwich" evidence="6">
    <location>
        <begin position="83"/>
        <end position="141"/>
    </location>
</feature>
<evidence type="ECO:0000256" key="3">
    <source>
        <dbReference type="ARBA" id="ARBA00023319"/>
    </source>
</evidence>
<dbReference type="SUPFAM" id="SSF48726">
    <property type="entry name" value="Immunoglobulin"/>
    <property type="match status" value="1"/>
</dbReference>
<keyword evidence="5" id="KW-0732">Signal</keyword>
<proteinExistence type="predicted"/>
<dbReference type="InterPro" id="IPR050504">
    <property type="entry name" value="IgSF_BTN/MOG"/>
</dbReference>
<accession>A0A3B3XDK9</accession>
<reference evidence="7" key="2">
    <citation type="submission" date="2025-09" db="UniProtKB">
        <authorList>
            <consortium name="Ensembl"/>
        </authorList>
    </citation>
    <scope>IDENTIFICATION</scope>
</reference>
<dbReference type="InterPro" id="IPR013783">
    <property type="entry name" value="Ig-like_fold"/>
</dbReference>
<comment type="subcellular location">
    <subcellularLocation>
        <location evidence="1">Membrane</location>
    </subcellularLocation>
</comment>
<evidence type="ECO:0000313" key="7">
    <source>
        <dbReference type="Ensembl" id="ENSPMEP00000013132.1"/>
    </source>
</evidence>
<dbReference type="PANTHER" id="PTHR24100:SF151">
    <property type="entry name" value="ICOS LIGAND"/>
    <property type="match status" value="1"/>
</dbReference>
<keyword evidence="4" id="KW-1133">Transmembrane helix</keyword>
<keyword evidence="3" id="KW-0393">Immunoglobulin domain</keyword>
<feature type="transmembrane region" description="Helical" evidence="4">
    <location>
        <begin position="198"/>
        <end position="217"/>
    </location>
</feature>
<evidence type="ECO:0000256" key="4">
    <source>
        <dbReference type="SAM" id="Phobius"/>
    </source>
</evidence>
<reference evidence="7" key="1">
    <citation type="submission" date="2025-08" db="UniProtKB">
        <authorList>
            <consortium name="Ensembl"/>
        </authorList>
    </citation>
    <scope>IDENTIFICATION</scope>
</reference>
<dbReference type="Ensembl" id="ENSPMET00000020748.1">
    <property type="protein sequence ID" value="ENSPMEP00000013132.1"/>
    <property type="gene ID" value="ENSPMEG00000015381.1"/>
</dbReference>
<dbReference type="GO" id="GO:0005102">
    <property type="term" value="F:signaling receptor binding"/>
    <property type="evidence" value="ECO:0007669"/>
    <property type="project" value="TreeGrafter"/>
</dbReference>
<dbReference type="GO" id="GO:0050852">
    <property type="term" value="P:T cell receptor signaling pathway"/>
    <property type="evidence" value="ECO:0007669"/>
    <property type="project" value="TreeGrafter"/>
</dbReference>
<dbReference type="STRING" id="48701.ENSPMEP00000013132"/>
<name>A0A3B3XDK9_9TELE</name>
<organism evidence="7 8">
    <name type="scientific">Poecilia mexicana</name>
    <dbReference type="NCBI Taxonomy" id="48701"/>
    <lineage>
        <taxon>Eukaryota</taxon>
        <taxon>Metazoa</taxon>
        <taxon>Chordata</taxon>
        <taxon>Craniata</taxon>
        <taxon>Vertebrata</taxon>
        <taxon>Euteleostomi</taxon>
        <taxon>Actinopterygii</taxon>
        <taxon>Neopterygii</taxon>
        <taxon>Teleostei</taxon>
        <taxon>Neoteleostei</taxon>
        <taxon>Acanthomorphata</taxon>
        <taxon>Ovalentaria</taxon>
        <taxon>Atherinomorphae</taxon>
        <taxon>Cyprinodontiformes</taxon>
        <taxon>Poeciliidae</taxon>
        <taxon>Poeciliinae</taxon>
        <taxon>Poecilia</taxon>
    </lineage>
</organism>
<keyword evidence="2 4" id="KW-0472">Membrane</keyword>
<protein>
    <recommendedName>
        <fullName evidence="6">Immunoglobulin-like beta-sandwich domain-containing protein</fullName>
    </recommendedName>
</protein>
<evidence type="ECO:0000259" key="6">
    <source>
        <dbReference type="Pfam" id="PF00047"/>
    </source>
</evidence>
<evidence type="ECO:0000313" key="8">
    <source>
        <dbReference type="Proteomes" id="UP000261480"/>
    </source>
</evidence>
<dbReference type="AlphaFoldDB" id="A0A3B3XDK9"/>
<keyword evidence="4" id="KW-0812">Transmembrane</keyword>
<dbReference type="Proteomes" id="UP000261480">
    <property type="component" value="Unplaced"/>
</dbReference>
<evidence type="ECO:0000256" key="2">
    <source>
        <dbReference type="ARBA" id="ARBA00023136"/>
    </source>
</evidence>
<dbReference type="Gene3D" id="2.60.40.10">
    <property type="entry name" value="Immunoglobulins"/>
    <property type="match status" value="1"/>
</dbReference>
<dbReference type="Pfam" id="PF00047">
    <property type="entry name" value="ig"/>
    <property type="match status" value="1"/>
</dbReference>
<dbReference type="InterPro" id="IPR013151">
    <property type="entry name" value="Immunoglobulin_dom"/>
</dbReference>